<dbReference type="HAMAP" id="MF_00058">
    <property type="entry name" value="MTD"/>
    <property type="match status" value="1"/>
</dbReference>
<dbReference type="GO" id="GO:0006730">
    <property type="term" value="P:one-carbon metabolic process"/>
    <property type="evidence" value="ECO:0007669"/>
    <property type="project" value="UniProtKB-UniRule"/>
</dbReference>
<dbReference type="Proteomes" id="UP000232133">
    <property type="component" value="Chromosome"/>
</dbReference>
<dbReference type="Gene3D" id="6.10.140.120">
    <property type="match status" value="1"/>
</dbReference>
<reference evidence="9 10" key="1">
    <citation type="submission" date="2016-10" db="EMBL/GenBank/DDBJ databases">
        <authorList>
            <person name="Varghese N."/>
        </authorList>
    </citation>
    <scope>NUCLEOTIDE SEQUENCE [LARGE SCALE GENOMIC DNA]</scope>
    <source>
        <strain evidence="9 10">KB11</strain>
    </source>
</reference>
<keyword evidence="4 7" id="KW-0554">One-carbon metabolism</keyword>
<dbReference type="PIRSF" id="PIRSF005627">
    <property type="entry name" value="MTD"/>
    <property type="match status" value="1"/>
</dbReference>
<evidence type="ECO:0000313" key="10">
    <source>
        <dbReference type="Proteomes" id="UP000232133"/>
    </source>
</evidence>
<dbReference type="EMBL" id="CP017803">
    <property type="protein sequence ID" value="ATZ60398.1"/>
    <property type="molecule type" value="Genomic_DNA"/>
</dbReference>
<proteinExistence type="inferred from homology"/>
<dbReference type="GO" id="GO:0030268">
    <property type="term" value="F:methylenetetrahydromethanopterin dehydrogenase activity"/>
    <property type="evidence" value="ECO:0007669"/>
    <property type="project" value="UniProtKB-UniRule"/>
</dbReference>
<evidence type="ECO:0000256" key="6">
    <source>
        <dbReference type="ARBA" id="ARBA00031410"/>
    </source>
</evidence>
<accession>A0A2H4U8H2</accession>
<protein>
    <recommendedName>
        <fullName evidence="3 7">F420-dependent methylenetetrahydromethanopterin dehydrogenase</fullName>
        <shortName evidence="7">MTD</shortName>
        <ecNumber evidence="2 7">1.5.98.1</ecNumber>
    </recommendedName>
    <alternativeName>
        <fullName evidence="6 7">Coenzyme F420-dependent N5,N10-methylenetetrahydromethanopterin dehydrogenase</fullName>
    </alternativeName>
</protein>
<evidence type="ECO:0000313" key="9">
    <source>
        <dbReference type="EMBL" id="ATZ60398.1"/>
    </source>
</evidence>
<dbReference type="Gene3D" id="3.40.50.10830">
    <property type="entry name" value="F420-dependent methylenetetrahydromethanopterin dehydrogenase (MTD)"/>
    <property type="match status" value="1"/>
</dbReference>
<keyword evidence="5 7" id="KW-0560">Oxidoreductase</keyword>
<comment type="function">
    <text evidence="7">Catalyzes the reversible reduction of methenyl-H(4)MPT(+) to methylene-H(4)MPT.</text>
</comment>
<keyword evidence="7" id="KW-0484">Methanogenesis</keyword>
<evidence type="ECO:0000256" key="8">
    <source>
        <dbReference type="SAM" id="MobiDB-lite"/>
    </source>
</evidence>
<evidence type="ECO:0000256" key="4">
    <source>
        <dbReference type="ARBA" id="ARBA00022563"/>
    </source>
</evidence>
<evidence type="ECO:0000256" key="3">
    <source>
        <dbReference type="ARBA" id="ARBA00014062"/>
    </source>
</evidence>
<name>A0A2H4U8H2_METSM</name>
<dbReference type="NCBIfam" id="NF002162">
    <property type="entry name" value="PRK00994.1"/>
    <property type="match status" value="1"/>
</dbReference>
<dbReference type="AlphaFoldDB" id="A0A2H4U8H2"/>
<dbReference type="EC" id="1.5.98.1" evidence="2 7"/>
<dbReference type="InterPro" id="IPR036080">
    <property type="entry name" value="MTD_sf"/>
</dbReference>
<evidence type="ECO:0000256" key="2">
    <source>
        <dbReference type="ARBA" id="ARBA00012904"/>
    </source>
</evidence>
<comment type="catalytic activity">
    <reaction evidence="7">
        <text>5,10-methylenetetrahydromethanopterin + oxidized coenzyme F420-(gamma-L-Glu)(n) + 2 H(+) = 5,10-methenyl-5,6,7,8-tetrahydromethanopterin + reduced coenzyme F420-(gamma-L-Glu)(n)</text>
        <dbReference type="Rhea" id="RHEA:16721"/>
        <dbReference type="Rhea" id="RHEA-COMP:12939"/>
        <dbReference type="Rhea" id="RHEA-COMP:14378"/>
        <dbReference type="ChEBI" id="CHEBI:15378"/>
        <dbReference type="ChEBI" id="CHEBI:57818"/>
        <dbReference type="ChEBI" id="CHEBI:58337"/>
        <dbReference type="ChEBI" id="CHEBI:133980"/>
        <dbReference type="ChEBI" id="CHEBI:139511"/>
        <dbReference type="EC" id="1.5.98.1"/>
    </reaction>
</comment>
<gene>
    <name evidence="7" type="primary">mtd</name>
    <name evidence="9" type="ORF">BK798_08200</name>
</gene>
<organism evidence="9 10">
    <name type="scientific">Methanobrevibacter smithii</name>
    <dbReference type="NCBI Taxonomy" id="2173"/>
    <lineage>
        <taxon>Archaea</taxon>
        <taxon>Methanobacteriati</taxon>
        <taxon>Methanobacteriota</taxon>
        <taxon>Methanomada group</taxon>
        <taxon>Methanobacteria</taxon>
        <taxon>Methanobacteriales</taxon>
        <taxon>Methanobacteriaceae</taxon>
        <taxon>Methanobrevibacter</taxon>
    </lineage>
</organism>
<comment type="similarity">
    <text evidence="1 7">Belongs to the MTD family.</text>
</comment>
<dbReference type="GO" id="GO:0019386">
    <property type="term" value="P:methanogenesis, from carbon dioxide"/>
    <property type="evidence" value="ECO:0007669"/>
    <property type="project" value="UniProtKB-UniRule"/>
</dbReference>
<sequence length="275" mass="29284">MVVKIGIIKSGNIGTSPVLDLLLDERADRPNIDVRVFGSGAKMNPEQVEDVVPKVDQFDPDFCIFISPNPGAPGPAKARELLSEKDIPAIIIGDAPGKGKKDEMDEQGLGYIIVMSDPMIGAKREWLDPTEMAIFNADILKVLAETGALRLVQNTIDGVIDGAAAGNIELPKLIITAEKAVEAAGFENPYAKAKAIAAYEMAGAVANLDMKGCFMTKGFENFIPLVAAAHEMAASAAALADEAREIEKGNDSVLRTPHMKEGNTGRKTDLISKPE</sequence>
<evidence type="ECO:0000256" key="5">
    <source>
        <dbReference type="ARBA" id="ARBA00023002"/>
    </source>
</evidence>
<feature type="compositionally biased region" description="Basic and acidic residues" evidence="8">
    <location>
        <begin position="258"/>
        <end position="275"/>
    </location>
</feature>
<evidence type="ECO:0000256" key="7">
    <source>
        <dbReference type="HAMAP-Rule" id="MF_00058"/>
    </source>
</evidence>
<feature type="region of interest" description="Disordered" evidence="8">
    <location>
        <begin position="248"/>
        <end position="275"/>
    </location>
</feature>
<dbReference type="GO" id="GO:0008901">
    <property type="term" value="F:ferredoxin hydrogenase activity"/>
    <property type="evidence" value="ECO:0007669"/>
    <property type="project" value="InterPro"/>
</dbReference>
<comment type="pathway">
    <text evidence="7">One-carbon metabolism; methanogenesis from CO(2); 5,10-methylene-5,6,7,8-tetrahydromethanopterin from 5,10-methenyl-5,6,7,8-tetrahydromethanopterin (coenzyme F420 route): step 1/1.</text>
</comment>
<dbReference type="InterPro" id="IPR002844">
    <property type="entry name" value="MTD"/>
</dbReference>
<dbReference type="SUPFAM" id="SSF102324">
    <property type="entry name" value="F420-dependent methylenetetrahydromethanopterin dehydrogenase (MTD)"/>
    <property type="match status" value="1"/>
</dbReference>
<dbReference type="GeneID" id="71696032"/>
<dbReference type="RefSeq" id="WP_004032731.1">
    <property type="nucleotide sequence ID" value="NZ_AP025586.1"/>
</dbReference>
<dbReference type="Pfam" id="PF01993">
    <property type="entry name" value="MTD"/>
    <property type="match status" value="1"/>
</dbReference>
<evidence type="ECO:0000256" key="1">
    <source>
        <dbReference type="ARBA" id="ARBA00007842"/>
    </source>
</evidence>
<dbReference type="UniPathway" id="UPA00640">
    <property type="reaction ID" value="UER00695"/>
</dbReference>